<dbReference type="EMBL" id="JARQWQ010000087">
    <property type="protein sequence ID" value="KAK2552458.1"/>
    <property type="molecule type" value="Genomic_DNA"/>
</dbReference>
<reference evidence="1" key="1">
    <citation type="journal article" date="2023" name="G3 (Bethesda)">
        <title>Whole genome assembly and annotation of the endangered Caribbean coral Acropora cervicornis.</title>
        <authorList>
            <person name="Selwyn J.D."/>
            <person name="Vollmer S.V."/>
        </authorList>
    </citation>
    <scope>NUCLEOTIDE SEQUENCE</scope>
    <source>
        <strain evidence="1">K2</strain>
    </source>
</reference>
<dbReference type="InterPro" id="IPR008042">
    <property type="entry name" value="Retrotrans_Pao"/>
</dbReference>
<gene>
    <name evidence="1" type="ORF">P5673_026545</name>
</gene>
<protein>
    <submittedName>
        <fullName evidence="1">Uncharacterized protein</fullName>
    </submittedName>
</protein>
<reference evidence="1" key="2">
    <citation type="journal article" date="2023" name="Science">
        <title>Genomic signatures of disease resistance in endangered staghorn corals.</title>
        <authorList>
            <person name="Vollmer S.V."/>
            <person name="Selwyn J.D."/>
            <person name="Despard B.A."/>
            <person name="Roesel C.L."/>
        </authorList>
    </citation>
    <scope>NUCLEOTIDE SEQUENCE</scope>
    <source>
        <strain evidence="1">K2</strain>
    </source>
</reference>
<keyword evidence="2" id="KW-1185">Reference proteome</keyword>
<proteinExistence type="predicted"/>
<comment type="caution">
    <text evidence="1">The sequence shown here is derived from an EMBL/GenBank/DDBJ whole genome shotgun (WGS) entry which is preliminary data.</text>
</comment>
<dbReference type="AlphaFoldDB" id="A0AAD9Q0E7"/>
<accession>A0AAD9Q0E7</accession>
<evidence type="ECO:0000313" key="1">
    <source>
        <dbReference type="EMBL" id="KAK2552458.1"/>
    </source>
</evidence>
<dbReference type="PANTHER" id="PTHR47331">
    <property type="entry name" value="PHD-TYPE DOMAIN-CONTAINING PROTEIN"/>
    <property type="match status" value="1"/>
</dbReference>
<evidence type="ECO:0000313" key="2">
    <source>
        <dbReference type="Proteomes" id="UP001249851"/>
    </source>
</evidence>
<name>A0AAD9Q0E7_ACRCE</name>
<dbReference type="Pfam" id="PF05380">
    <property type="entry name" value="Peptidase_A17"/>
    <property type="match status" value="1"/>
</dbReference>
<sequence length="315" mass="35493">MFYQVYVAQEYRDLLRFLSGENENFSKDSIECRMIMHIFSAISFPGCSNFALKKTAQENECELGSAAADFLRNDFYVDDGFKTCTTIEGANHLIKSVKEMCRRGGFNLEKFVSNKKEVIKNIPMIDRTDDLKSINIDLDNSIFDPLGFIAPVLLEGKCILQDLCRNGVDWDDSIIPEHFSIPRCFKPDDFRTVVKKELHQFSDASTKGYGQCSYLRLKDDSGRIHCAFVAGKSLPAIVMDGSKSFPGCSLVRIVSSTTPGSVSLVHGFTHDKSIPYLFLTPQARSQKQTENLIHLLKKLAPGNDIRGWLYLVDPM</sequence>
<organism evidence="1 2">
    <name type="scientific">Acropora cervicornis</name>
    <name type="common">Staghorn coral</name>
    <dbReference type="NCBI Taxonomy" id="6130"/>
    <lineage>
        <taxon>Eukaryota</taxon>
        <taxon>Metazoa</taxon>
        <taxon>Cnidaria</taxon>
        <taxon>Anthozoa</taxon>
        <taxon>Hexacorallia</taxon>
        <taxon>Scleractinia</taxon>
        <taxon>Astrocoeniina</taxon>
        <taxon>Acroporidae</taxon>
        <taxon>Acropora</taxon>
    </lineage>
</organism>
<dbReference type="Proteomes" id="UP001249851">
    <property type="component" value="Unassembled WGS sequence"/>
</dbReference>